<reference evidence="1 2" key="1">
    <citation type="submission" date="2024-02" db="EMBL/GenBank/DDBJ databases">
        <authorList>
            <person name="Grouzdev D."/>
        </authorList>
    </citation>
    <scope>NUCLEOTIDE SEQUENCE [LARGE SCALE GENOMIC DNA]</scope>
    <source>
        <strain evidence="1 2">9N</strain>
    </source>
</reference>
<keyword evidence="2" id="KW-1185">Reference proteome</keyword>
<dbReference type="RefSeq" id="WP_332083142.1">
    <property type="nucleotide sequence ID" value="NZ_JAZHYN010000082.1"/>
</dbReference>
<proteinExistence type="predicted"/>
<evidence type="ECO:0000313" key="2">
    <source>
        <dbReference type="Proteomes" id="UP001350748"/>
    </source>
</evidence>
<accession>A0ABU7XL31</accession>
<gene>
    <name evidence="1" type="ORF">V3H18_16310</name>
</gene>
<comment type="caution">
    <text evidence="1">The sequence shown here is derived from an EMBL/GenBank/DDBJ whole genome shotgun (WGS) entry which is preliminary data.</text>
</comment>
<dbReference type="EMBL" id="JAZHYN010000082">
    <property type="protein sequence ID" value="MEF3368099.1"/>
    <property type="molecule type" value="Genomic_DNA"/>
</dbReference>
<organism evidence="1 2">
    <name type="scientific">Methylocystis borbori</name>
    <dbReference type="NCBI Taxonomy" id="3118750"/>
    <lineage>
        <taxon>Bacteria</taxon>
        <taxon>Pseudomonadati</taxon>
        <taxon>Pseudomonadota</taxon>
        <taxon>Alphaproteobacteria</taxon>
        <taxon>Hyphomicrobiales</taxon>
        <taxon>Methylocystaceae</taxon>
        <taxon>Methylocystis</taxon>
    </lineage>
</organism>
<protein>
    <submittedName>
        <fullName evidence="1">Uncharacterized protein</fullName>
    </submittedName>
</protein>
<dbReference type="Proteomes" id="UP001350748">
    <property type="component" value="Unassembled WGS sequence"/>
</dbReference>
<sequence length="58" mass="6207">MFHVYVIKIGTHAIGIVSLAAEGYRFYAVTQTFSALEKQIFGSAEEARSAALALSTLG</sequence>
<evidence type="ECO:0000313" key="1">
    <source>
        <dbReference type="EMBL" id="MEF3368099.1"/>
    </source>
</evidence>
<name>A0ABU7XL31_9HYPH</name>